<comment type="caution">
    <text evidence="1">The sequence shown here is derived from an EMBL/GenBank/DDBJ whole genome shotgun (WGS) entry which is preliminary data.</text>
</comment>
<name>A0A0F9M2S3_9ZZZZ</name>
<sequence>MPESATILYDLNKVFIPCRTVLEMEALTSLFLENYNYDEIKELAITELSSHKFIEKFRVVDCQPLERIIEYFIDVVVRKIKPIVMYERDHHDRFRMGNVGAYTKTRLCLYFALHRLKLKFLFIKKFMDLFKENNYELNIPAEQENLGAHTFLSTFYKNYYGKNKMNLKLTLSSKRISERVKKLIDTSSIITNEDIINAITFKKFLDDKNRIKFIMKEIKASLFVCKVMFGKMDVFNPFTIGKETMIDAEEIMISQDFIPELIPAISHCYAEKTMNQLEDCFRAYEFLMNRVLEGINFAIGTASGGQINLDLDETIYNTGNVFNI</sequence>
<accession>A0A0F9M2S3</accession>
<gene>
    <name evidence="1" type="ORF">LCGC14_1510250</name>
</gene>
<organism evidence="1">
    <name type="scientific">marine sediment metagenome</name>
    <dbReference type="NCBI Taxonomy" id="412755"/>
    <lineage>
        <taxon>unclassified sequences</taxon>
        <taxon>metagenomes</taxon>
        <taxon>ecological metagenomes</taxon>
    </lineage>
</organism>
<reference evidence="1" key="1">
    <citation type="journal article" date="2015" name="Nature">
        <title>Complex archaea that bridge the gap between prokaryotes and eukaryotes.</title>
        <authorList>
            <person name="Spang A."/>
            <person name="Saw J.H."/>
            <person name="Jorgensen S.L."/>
            <person name="Zaremba-Niedzwiedzka K."/>
            <person name="Martijn J."/>
            <person name="Lind A.E."/>
            <person name="van Eijk R."/>
            <person name="Schleper C."/>
            <person name="Guy L."/>
            <person name="Ettema T.J."/>
        </authorList>
    </citation>
    <scope>NUCLEOTIDE SEQUENCE</scope>
</reference>
<protein>
    <submittedName>
        <fullName evidence="1">Uncharacterized protein</fullName>
    </submittedName>
</protein>
<dbReference type="EMBL" id="LAZR01011074">
    <property type="protein sequence ID" value="KKM63557.1"/>
    <property type="molecule type" value="Genomic_DNA"/>
</dbReference>
<dbReference type="AlphaFoldDB" id="A0A0F9M2S3"/>
<evidence type="ECO:0000313" key="1">
    <source>
        <dbReference type="EMBL" id="KKM63557.1"/>
    </source>
</evidence>
<proteinExistence type="predicted"/>